<evidence type="ECO:0000313" key="12">
    <source>
        <dbReference type="Proteomes" id="UP000256269"/>
    </source>
</evidence>
<dbReference type="Gene3D" id="3.40.50.10470">
    <property type="entry name" value="Translation initiation factor eif-2b, domain 2"/>
    <property type="match status" value="1"/>
</dbReference>
<dbReference type="Proteomes" id="UP000256269">
    <property type="component" value="Unassembled WGS sequence"/>
</dbReference>
<feature type="binding site" evidence="8">
    <location>
        <position position="416"/>
    </location>
    <ligand>
        <name>Zn(2+)</name>
        <dbReference type="ChEBI" id="CHEBI:29105"/>
    </ligand>
</feature>
<dbReference type="InterPro" id="IPR037171">
    <property type="entry name" value="NagB/RpiA_transferase-like"/>
</dbReference>
<comment type="catalytic activity">
    <reaction evidence="8">
        <text>5-(methylsulfanyl)-D-ribulose 1-phosphate = 5-methylsulfanyl-2,3-dioxopentyl phosphate + H2O</text>
        <dbReference type="Rhea" id="RHEA:15549"/>
        <dbReference type="ChEBI" id="CHEBI:15377"/>
        <dbReference type="ChEBI" id="CHEBI:58548"/>
        <dbReference type="ChEBI" id="CHEBI:58828"/>
        <dbReference type="EC" id="4.2.1.109"/>
    </reaction>
</comment>
<organism evidence="11 12">
    <name type="scientific">Kutzneria buriramensis</name>
    <dbReference type="NCBI Taxonomy" id="1045776"/>
    <lineage>
        <taxon>Bacteria</taxon>
        <taxon>Bacillati</taxon>
        <taxon>Actinomycetota</taxon>
        <taxon>Actinomycetes</taxon>
        <taxon>Pseudonocardiales</taxon>
        <taxon>Pseudonocardiaceae</taxon>
        <taxon>Kutzneria</taxon>
    </lineage>
</organism>
<keyword evidence="2 8" id="KW-0479">Metal-binding</keyword>
<keyword evidence="1 8" id="KW-0028">Amino-acid biosynthesis</keyword>
<dbReference type="SMART" id="SM01007">
    <property type="entry name" value="Aldolase_II"/>
    <property type="match status" value="1"/>
</dbReference>
<feature type="domain" description="Class II aldolase/adducin N-terminal" evidence="10">
    <location>
        <begin position="329"/>
        <end position="515"/>
    </location>
</feature>
<dbReference type="InterPro" id="IPR001303">
    <property type="entry name" value="Aldolase_II/adducin_N"/>
</dbReference>
<keyword evidence="5 9" id="KW-0413">Isomerase</keyword>
<feature type="active site" description="Proton donor" evidence="9">
    <location>
        <position position="228"/>
    </location>
</feature>
<comment type="similarity">
    <text evidence="8">Belongs to the aldolase class II family. MtnB subfamily.</text>
</comment>
<comment type="cofactor">
    <cofactor evidence="8">
        <name>Zn(2+)</name>
        <dbReference type="ChEBI" id="CHEBI:29105"/>
    </cofactor>
    <text evidence="8">Binds 1 zinc ion per subunit.</text>
</comment>
<comment type="function">
    <text evidence="8">Catalyzes the dehydration of methylthioribulose-1-phosphate (MTRu-1-P) into 2,3-diketo-5-methylthiopentyl-1-phosphate (DK-MTP-1-P).</text>
</comment>
<dbReference type="InterPro" id="IPR005251">
    <property type="entry name" value="IF-M1Pi"/>
</dbReference>
<dbReference type="HAMAP" id="MF_01677">
    <property type="entry name" value="Salvage_MtnB"/>
    <property type="match status" value="1"/>
</dbReference>
<evidence type="ECO:0000256" key="4">
    <source>
        <dbReference type="ARBA" id="ARBA00023167"/>
    </source>
</evidence>
<comment type="function">
    <text evidence="9">Catalyzes the interconversion of methylthioribose-1-phosphate (MTR-1-P) into methylthioribulose-1-phosphate (MTRu-1-P).</text>
</comment>
<dbReference type="NCBIfam" id="TIGR00524">
    <property type="entry name" value="eIF-2B_rel"/>
    <property type="match status" value="1"/>
</dbReference>
<dbReference type="HAMAP" id="MF_01678">
    <property type="entry name" value="Salvage_MtnA"/>
    <property type="match status" value="1"/>
</dbReference>
<evidence type="ECO:0000313" key="11">
    <source>
        <dbReference type="EMBL" id="REH55957.1"/>
    </source>
</evidence>
<feature type="binding site" evidence="9">
    <location>
        <begin position="238"/>
        <end position="239"/>
    </location>
    <ligand>
        <name>substrate</name>
    </ligand>
</feature>
<dbReference type="EC" id="5.3.1.23" evidence="9"/>
<comment type="pathway">
    <text evidence="8">Amino-acid biosynthesis; L-methionine biosynthesis via salvage pathway; L-methionine from S-methyl-5-thio-alpha-D-ribose 1-phosphate: step 2/6.</text>
</comment>
<name>A0A3E0IB96_9PSEU</name>
<keyword evidence="6 8" id="KW-0456">Lyase</keyword>
<feature type="site" description="Transition state stabilizer" evidence="9">
    <location>
        <position position="148"/>
    </location>
</feature>
<dbReference type="GO" id="GO:0019509">
    <property type="term" value="P:L-methionine salvage from methylthioadenosine"/>
    <property type="evidence" value="ECO:0007669"/>
    <property type="project" value="UniProtKB-UniRule"/>
</dbReference>
<dbReference type="EC" id="4.2.1.109" evidence="8"/>
<evidence type="ECO:0000256" key="9">
    <source>
        <dbReference type="HAMAP-Rule" id="MF_01678"/>
    </source>
</evidence>
<proteinExistence type="inferred from homology"/>
<feature type="binding site" evidence="9">
    <location>
        <begin position="45"/>
        <end position="47"/>
    </location>
    <ligand>
        <name>substrate</name>
    </ligand>
</feature>
<protein>
    <recommendedName>
        <fullName evidence="8 9">Multifunctional fusion protein</fullName>
    </recommendedName>
    <domain>
        <recommendedName>
            <fullName evidence="9">Methylthioribose-1-phosphate isomerase</fullName>
            <shortName evidence="9">M1Pi</shortName>
            <shortName evidence="9">MTR-1-P isomerase</shortName>
            <ecNumber evidence="9">5.3.1.23</ecNumber>
        </recommendedName>
        <alternativeName>
            <fullName evidence="9">S-methyl-5-thioribose-1-phosphate isomerase</fullName>
        </alternativeName>
    </domain>
    <domain>
        <recommendedName>
            <fullName evidence="8">Methylthioribulose-1-phosphate dehydratase</fullName>
            <shortName evidence="8">MTRu-1-P dehydratase</shortName>
            <ecNumber evidence="8">4.2.1.109</ecNumber>
        </recommendedName>
    </domain>
</protein>
<dbReference type="Gene3D" id="1.20.120.420">
    <property type="entry name" value="translation initiation factor eif-2b, domain 1"/>
    <property type="match status" value="1"/>
</dbReference>
<dbReference type="InterPro" id="IPR036409">
    <property type="entry name" value="Aldolase_II/adducin_N_sf"/>
</dbReference>
<sequence length="518" mass="54249">MERTLAWDGAAVVAVDQCALPHERTVLRLTTPDEVIDAIKRLAIRGAPAIGVAGALAVALSAQLSDGDDQAVREDADRIANARPTAVNLSWAVRRVLTKLPGGARAVLDEALAMLEEDEQTNRAMAARAADAVLGLTGRRPLRIMTHCNTGSLATVAIGTALGGIKELAERGLVAEVLAGETRPLLQGARLTAWELTQAGIPFRLCVDSAGPAAIAAGLVDVVMVGADRITANGDVANKVGTYSLAVAAARSGIPFVVVAPESTVDESISDGSQIVIEQRHAEEVTAFGGHQVALPDTPVFNPAFDVTPNDLVTAIVTEQRVWPQRPAGHLAEVARGLYQRGWLDGTAGNLSVRLGEQALITASGRSKGELTAADVVLVEAETGERISGPKPSAETSIHAAIYKAFPDCGAVVHAHPPYATAVAAKAMAAGQDTVRFTDFEIIKGFGVADPSELAVPVFTNWSDVPRIAVEVGKRLDGSVPVLLIAHHGVTAWGPTLEIARNRVECIEALCRLHLLTN</sequence>
<evidence type="ECO:0000256" key="7">
    <source>
        <dbReference type="ARBA" id="ARBA00052401"/>
    </source>
</evidence>
<dbReference type="Gene3D" id="3.40.225.10">
    <property type="entry name" value="Class II aldolase/adducin N-terminal domain"/>
    <property type="match status" value="1"/>
</dbReference>
<reference evidence="11 12" key="1">
    <citation type="submission" date="2018-08" db="EMBL/GenBank/DDBJ databases">
        <title>Genomic Encyclopedia of Archaeal and Bacterial Type Strains, Phase II (KMG-II): from individual species to whole genera.</title>
        <authorList>
            <person name="Goeker M."/>
        </authorList>
    </citation>
    <scope>NUCLEOTIDE SEQUENCE [LARGE SCALE GENOMIC DNA]</scope>
    <source>
        <strain evidence="11 12">DSM 45791</strain>
    </source>
</reference>
<dbReference type="Pfam" id="PF00596">
    <property type="entry name" value="Aldolase_II"/>
    <property type="match status" value="1"/>
</dbReference>
<dbReference type="Pfam" id="PF01008">
    <property type="entry name" value="IF-2B"/>
    <property type="match status" value="1"/>
</dbReference>
<evidence type="ECO:0000256" key="6">
    <source>
        <dbReference type="ARBA" id="ARBA00023239"/>
    </source>
</evidence>
<evidence type="ECO:0000256" key="8">
    <source>
        <dbReference type="HAMAP-Rule" id="MF_01677"/>
    </source>
</evidence>
<feature type="binding site" evidence="8">
    <location>
        <position position="414"/>
    </location>
    <ligand>
        <name>Zn(2+)</name>
        <dbReference type="ChEBI" id="CHEBI:29105"/>
    </ligand>
</feature>
<dbReference type="SUPFAM" id="SSF100950">
    <property type="entry name" value="NagB/RpiA/CoA transferase-like"/>
    <property type="match status" value="1"/>
</dbReference>
<dbReference type="InterPro" id="IPR017714">
    <property type="entry name" value="MethylthioRu-1-P_deHdtase_MtnB"/>
</dbReference>
<dbReference type="InterPro" id="IPR027363">
    <property type="entry name" value="M1Pi_N"/>
</dbReference>
<accession>A0A3E0IB96</accession>
<dbReference type="InterPro" id="IPR042529">
    <property type="entry name" value="IF_2B-like_C"/>
</dbReference>
<dbReference type="PANTHER" id="PTHR43475:SF1">
    <property type="entry name" value="METHYLTHIORIBOSE-1-PHOSPHATE ISOMERASE"/>
    <property type="match status" value="1"/>
</dbReference>
<dbReference type="GO" id="GO:0046570">
    <property type="term" value="F:methylthioribulose 1-phosphate dehydratase activity"/>
    <property type="evidence" value="ECO:0007669"/>
    <property type="project" value="UniProtKB-UniRule"/>
</dbReference>
<dbReference type="GO" id="GO:0005737">
    <property type="term" value="C:cytoplasm"/>
    <property type="evidence" value="ECO:0007669"/>
    <property type="project" value="UniProtKB-UniRule"/>
</dbReference>
<comment type="catalytic activity">
    <reaction evidence="7 9">
        <text>5-(methylsulfanyl)-alpha-D-ribose 1-phosphate = 5-(methylsulfanyl)-D-ribulose 1-phosphate</text>
        <dbReference type="Rhea" id="RHEA:19989"/>
        <dbReference type="ChEBI" id="CHEBI:58533"/>
        <dbReference type="ChEBI" id="CHEBI:58548"/>
        <dbReference type="EC" id="5.3.1.23"/>
    </reaction>
</comment>
<evidence type="ECO:0000256" key="5">
    <source>
        <dbReference type="ARBA" id="ARBA00023235"/>
    </source>
</evidence>
<dbReference type="SUPFAM" id="SSF53639">
    <property type="entry name" value="AraD/HMP-PK domain-like"/>
    <property type="match status" value="1"/>
</dbReference>
<keyword evidence="3 8" id="KW-0862">Zinc</keyword>
<dbReference type="InterPro" id="IPR000649">
    <property type="entry name" value="IF-2B-related"/>
</dbReference>
<dbReference type="NCBIfam" id="NF004326">
    <property type="entry name" value="PRK05720.1"/>
    <property type="match status" value="1"/>
</dbReference>
<dbReference type="GO" id="GO:0008270">
    <property type="term" value="F:zinc ion binding"/>
    <property type="evidence" value="ECO:0007669"/>
    <property type="project" value="UniProtKB-UniRule"/>
</dbReference>
<evidence type="ECO:0000256" key="1">
    <source>
        <dbReference type="ARBA" id="ARBA00022605"/>
    </source>
</evidence>
<evidence type="ECO:0000256" key="2">
    <source>
        <dbReference type="ARBA" id="ARBA00022723"/>
    </source>
</evidence>
<dbReference type="FunFam" id="3.40.50.10470:FF:000006">
    <property type="entry name" value="Methylthioribose-1-phosphate isomerase"/>
    <property type="match status" value="1"/>
</dbReference>
<dbReference type="NCBIfam" id="TIGR03328">
    <property type="entry name" value="salvage_mtnB"/>
    <property type="match status" value="1"/>
</dbReference>
<evidence type="ECO:0000256" key="3">
    <source>
        <dbReference type="ARBA" id="ARBA00022833"/>
    </source>
</evidence>
<dbReference type="InterPro" id="IPR011559">
    <property type="entry name" value="Initiation_fac_2B_a/b/d"/>
</dbReference>
<dbReference type="GO" id="GO:0046523">
    <property type="term" value="F:S-methyl-5-thioribose-1-phosphate isomerase activity"/>
    <property type="evidence" value="ECO:0007669"/>
    <property type="project" value="UniProtKB-UniRule"/>
</dbReference>
<dbReference type="NCBIfam" id="TIGR00512">
    <property type="entry name" value="salvage_mtnA"/>
    <property type="match status" value="1"/>
</dbReference>
<feature type="binding site" evidence="9">
    <location>
        <position position="83"/>
    </location>
    <ligand>
        <name>substrate</name>
    </ligand>
</feature>
<dbReference type="AlphaFoldDB" id="A0A3E0IB96"/>
<dbReference type="OrthoDB" id="9803436at2"/>
<evidence type="ECO:0000259" key="10">
    <source>
        <dbReference type="SMART" id="SM01007"/>
    </source>
</evidence>
<dbReference type="PANTHER" id="PTHR43475">
    <property type="entry name" value="METHYLTHIORIBOSE-1-PHOSPHATE ISOMERASE"/>
    <property type="match status" value="1"/>
</dbReference>
<keyword evidence="12" id="KW-1185">Reference proteome</keyword>
<dbReference type="UniPathway" id="UPA00904">
    <property type="reaction ID" value="UER00874"/>
</dbReference>
<comment type="pathway">
    <text evidence="9">Amino-acid biosynthesis; L-methionine biosynthesis via salvage pathway; L-methionine from S-methyl-5-thio-alpha-D-ribose 1-phosphate: step 1/6.</text>
</comment>
<gene>
    <name evidence="9" type="primary">mtnA</name>
    <name evidence="8" type="synonym">mtnB</name>
    <name evidence="11" type="ORF">BCF44_101985</name>
</gene>
<feature type="binding site" evidence="9">
    <location>
        <position position="187"/>
    </location>
    <ligand>
        <name>substrate</name>
    </ligand>
</feature>
<comment type="similarity">
    <text evidence="9">Belongs to the EIF-2B alpha/beta/delta subunits family. MtnA subfamily.</text>
</comment>
<dbReference type="EMBL" id="QUNO01000001">
    <property type="protein sequence ID" value="REH55957.1"/>
    <property type="molecule type" value="Genomic_DNA"/>
</dbReference>
<keyword evidence="4 8" id="KW-0486">Methionine biosynthesis</keyword>
<comment type="caution">
    <text evidence="11">The sequence shown here is derived from an EMBL/GenBank/DDBJ whole genome shotgun (WGS) entry which is preliminary data.</text>
</comment>